<dbReference type="Pfam" id="PF18452">
    <property type="entry name" value="Ig_6"/>
    <property type="match status" value="1"/>
</dbReference>
<organism evidence="30 31">
    <name type="scientific">Neotoma lepida</name>
    <name type="common">Desert woodrat</name>
    <dbReference type="NCBI Taxonomy" id="56216"/>
    <lineage>
        <taxon>Eukaryota</taxon>
        <taxon>Metazoa</taxon>
        <taxon>Chordata</taxon>
        <taxon>Craniata</taxon>
        <taxon>Vertebrata</taxon>
        <taxon>Euteleostomi</taxon>
        <taxon>Mammalia</taxon>
        <taxon>Eutheria</taxon>
        <taxon>Euarchontoglires</taxon>
        <taxon>Glires</taxon>
        <taxon>Rodentia</taxon>
        <taxon>Myomorpha</taxon>
        <taxon>Muroidea</taxon>
        <taxon>Cricetidae</taxon>
        <taxon>Neotominae</taxon>
        <taxon>Neotoma</taxon>
    </lineage>
</organism>
<evidence type="ECO:0000256" key="18">
    <source>
        <dbReference type="ARBA" id="ARBA00023198"/>
    </source>
</evidence>
<keyword evidence="5" id="KW-1003">Cell membrane</keyword>
<dbReference type="GO" id="GO:0009986">
    <property type="term" value="C:cell surface"/>
    <property type="evidence" value="ECO:0007669"/>
    <property type="project" value="UniProtKB-ARBA"/>
</dbReference>
<dbReference type="Proteomes" id="UP000092124">
    <property type="component" value="Unassembled WGS sequence"/>
</dbReference>
<dbReference type="GO" id="GO:0004909">
    <property type="term" value="F:interleukin-1, type I, activating receptor activity"/>
    <property type="evidence" value="ECO:0007669"/>
    <property type="project" value="InterPro"/>
</dbReference>
<keyword evidence="12 27" id="KW-1133">Transmembrane helix</keyword>
<keyword evidence="6" id="KW-0964">Secreted</keyword>
<feature type="domain" description="TIR" evidence="28">
    <location>
        <begin position="446"/>
        <end position="601"/>
    </location>
</feature>
<dbReference type="Gene3D" id="3.40.50.10140">
    <property type="entry name" value="Toll/interleukin-1 receptor homology (TIR) domain"/>
    <property type="match status" value="1"/>
</dbReference>
<dbReference type="FunFam" id="2.60.40.10:FF:000188">
    <property type="entry name" value="Interleukin-1 receptor accessory protein-like 1"/>
    <property type="match status" value="1"/>
</dbReference>
<evidence type="ECO:0000256" key="11">
    <source>
        <dbReference type="ARBA" id="ARBA00022801"/>
    </source>
</evidence>
<evidence type="ECO:0000256" key="4">
    <source>
        <dbReference type="ARBA" id="ARBA00009752"/>
    </source>
</evidence>
<feature type="domain" description="Ig-like" evidence="29">
    <location>
        <begin position="201"/>
        <end position="275"/>
    </location>
</feature>
<dbReference type="Gene3D" id="2.60.40.10">
    <property type="entry name" value="Immunoglobulins"/>
    <property type="match status" value="3"/>
</dbReference>
<dbReference type="Pfam" id="PF01582">
    <property type="entry name" value="TIR"/>
    <property type="match status" value="1"/>
</dbReference>
<keyword evidence="13" id="KW-0520">NAD</keyword>
<keyword evidence="14 27" id="KW-0472">Membrane</keyword>
<dbReference type="GO" id="GO:0019966">
    <property type="term" value="F:interleukin-1 binding"/>
    <property type="evidence" value="ECO:0007669"/>
    <property type="project" value="TreeGrafter"/>
</dbReference>
<evidence type="ECO:0000256" key="6">
    <source>
        <dbReference type="ARBA" id="ARBA00022525"/>
    </source>
</evidence>
<comment type="caution">
    <text evidence="30">The sequence shown here is derived from an EMBL/GenBank/DDBJ whole genome shotgun (WGS) entry which is preliminary data.</text>
</comment>
<dbReference type="InterPro" id="IPR015621">
    <property type="entry name" value="IL-1_rcpt_fam"/>
</dbReference>
<comment type="subcellular location">
    <subcellularLocation>
        <location evidence="1">Cell membrane</location>
    </subcellularLocation>
    <subcellularLocation>
        <location evidence="2">Membrane</location>
        <topology evidence="2">Single-pass type I membrane protein</topology>
    </subcellularLocation>
    <subcellularLocation>
        <location evidence="3">Secreted</location>
    </subcellularLocation>
</comment>
<dbReference type="SMART" id="SM00255">
    <property type="entry name" value="TIR"/>
    <property type="match status" value="1"/>
</dbReference>
<keyword evidence="10" id="KW-0677">Repeat</keyword>
<keyword evidence="11" id="KW-0378">Hydrolase</keyword>
<dbReference type="GO" id="GO:0005576">
    <property type="term" value="C:extracellular region"/>
    <property type="evidence" value="ECO:0007669"/>
    <property type="project" value="UniProtKB-SubCell"/>
</dbReference>
<evidence type="ECO:0000259" key="28">
    <source>
        <dbReference type="PROSITE" id="PS50104"/>
    </source>
</evidence>
<dbReference type="InterPro" id="IPR007110">
    <property type="entry name" value="Ig-like_dom"/>
</dbReference>
<dbReference type="PROSITE" id="PS50104">
    <property type="entry name" value="TIR"/>
    <property type="match status" value="1"/>
</dbReference>
<dbReference type="SUPFAM" id="SSF48726">
    <property type="entry name" value="Immunoglobulin"/>
    <property type="match status" value="3"/>
</dbReference>
<evidence type="ECO:0000256" key="23">
    <source>
        <dbReference type="ARBA" id="ARBA00075659"/>
    </source>
</evidence>
<dbReference type="PROSITE" id="PS50835">
    <property type="entry name" value="IG_LIKE"/>
    <property type="match status" value="3"/>
</dbReference>
<keyword evidence="9" id="KW-0732">Signal</keyword>
<keyword evidence="8 27" id="KW-0812">Transmembrane</keyword>
<evidence type="ECO:0000256" key="24">
    <source>
        <dbReference type="ARBA" id="ARBA00079535"/>
    </source>
</evidence>
<evidence type="ECO:0000256" key="9">
    <source>
        <dbReference type="ARBA" id="ARBA00022729"/>
    </source>
</evidence>
<feature type="domain" description="Ig-like" evidence="29">
    <location>
        <begin position="79"/>
        <end position="177"/>
    </location>
</feature>
<evidence type="ECO:0000259" key="29">
    <source>
        <dbReference type="PROSITE" id="PS50835"/>
    </source>
</evidence>
<keyword evidence="15" id="KW-1015">Disulfide bond</keyword>
<evidence type="ECO:0000256" key="10">
    <source>
        <dbReference type="ARBA" id="ARBA00022737"/>
    </source>
</evidence>
<dbReference type="PANTHER" id="PTHR11890:SF26">
    <property type="entry name" value="INTERLEUKIN-1 RECEPTOR TYPE 1"/>
    <property type="match status" value="1"/>
</dbReference>
<comment type="function">
    <text evidence="20">Receptor for IL1A, IL1B and IL1RN. After binding to interleukin-1 associates with the coreceptor IL1RAP to form the high affinity interleukin-1 receptor complex which mediates interleukin-1-dependent activation of NF-kappa-B, MAPK and other pathways. Signaling involves the recruitment of adapter molecules such as TOLLIP, MYD88, and IRAK1 or IRAK2 via the respective TIR domains of the receptor/coreceptor subunits. Binds ligands with comparable affinity and binding of antagonist IL1RN prevents association with IL1RAP to form a signaling complex. Involved in IL1B-mediated costimulation of IFNG production from T-helper 1 (Th1) cells.</text>
</comment>
<evidence type="ECO:0000256" key="25">
    <source>
        <dbReference type="ARBA" id="ARBA00080708"/>
    </source>
</evidence>
<evidence type="ECO:0000256" key="7">
    <source>
        <dbReference type="ARBA" id="ARBA00022553"/>
    </source>
</evidence>
<comment type="similarity">
    <text evidence="4">Belongs to the interleukin-1 receptor family.</text>
</comment>
<gene>
    <name evidence="30" type="ORF">A6R68_21808</name>
</gene>
<dbReference type="SUPFAM" id="SSF52200">
    <property type="entry name" value="Toll/Interleukin receptor TIR domain"/>
    <property type="match status" value="1"/>
</dbReference>
<evidence type="ECO:0000256" key="16">
    <source>
        <dbReference type="ARBA" id="ARBA00023170"/>
    </source>
</evidence>
<dbReference type="PRINTS" id="PR01537">
    <property type="entry name" value="INTRLKN1R1F"/>
</dbReference>
<feature type="domain" description="Ig-like" evidence="29">
    <location>
        <begin position="291"/>
        <end position="389"/>
    </location>
</feature>
<sequence>MPAVKDKQVDIIPGVKTGGMSQVDTPLKDAHSLLRSRTTHTGSSLLQEPSVDMGFNIQLFGRAENMKVLLGLLLCFIVPLLSLETDECKEYPSEIILFSSVNEIDIRDCPLTPNEKHGTIIWYKNDSKTPISVDQDSRIHQQNERLWFVPAKIEDSGYYYCIVRNSTHCLKTKIDVKVLENEPGLCYNTQATFPQRLHIAVDGNLVCPYLDFFKDEKNELPKVQWYKNCEPLLLDNINFLGTKNKLIVKNVTKEHGGNYTCHVSYTYLGKQYPVTRVIQFVTIGESKNDRPVIVSPRNETMEADLGSMIQLICNVTGQFSDLVYWKWNGSEIDDPVLAEDFQYVKHPSSKKKYTLITKLNISKVQSHFYLYPFTCVVKNTNVLESAHVKLIYPIPDFKNYIIGTFVILTTMIVWCVFIYKIFKVDIVLWYRDSCSDFLPPKASDGKTYDAYILYPKTFREGSSSNVDTFVFKLLPEVLEGQFGYKLFICGRDDYAGEDIIEVTNENVKKSRRLIIILVRDMGDFSWLGYSSEEQIALYNALTREGIKVVLLELENIQDYEKMPESIQFIKQKHGVIHWSEDFQERPQSAKTRFWKNVRYHMPAQRQSPMSRHHLLSLHTKEKIQTETHLPLG</sequence>
<dbReference type="FunFam" id="2.60.40.10:FF:001064">
    <property type="entry name" value="Interleukin 1 receptor, type I"/>
    <property type="match status" value="1"/>
</dbReference>
<proteinExistence type="inferred from homology"/>
<evidence type="ECO:0000256" key="15">
    <source>
        <dbReference type="ARBA" id="ARBA00023157"/>
    </source>
</evidence>
<dbReference type="FunFam" id="2.60.40.10:FF:000284">
    <property type="entry name" value="interleukin-1 receptor accessory protein-like 1"/>
    <property type="match status" value="1"/>
</dbReference>
<keyword evidence="19" id="KW-0393">Immunoglobulin domain</keyword>
<evidence type="ECO:0000256" key="3">
    <source>
        <dbReference type="ARBA" id="ARBA00004613"/>
    </source>
</evidence>
<dbReference type="PRINTS" id="PR01536">
    <property type="entry name" value="INTRLKN1R12F"/>
</dbReference>
<dbReference type="GO" id="GO:0006954">
    <property type="term" value="P:inflammatory response"/>
    <property type="evidence" value="ECO:0007669"/>
    <property type="project" value="UniProtKB-KW"/>
</dbReference>
<evidence type="ECO:0000256" key="8">
    <source>
        <dbReference type="ARBA" id="ARBA00022692"/>
    </source>
</evidence>
<evidence type="ECO:0000256" key="12">
    <source>
        <dbReference type="ARBA" id="ARBA00022989"/>
    </source>
</evidence>
<reference evidence="30 31" key="1">
    <citation type="submission" date="2016-06" db="EMBL/GenBank/DDBJ databases">
        <title>The Draft Genome Sequence and Annotation of the Desert Woodrat Neotoma lepida.</title>
        <authorList>
            <person name="Campbell M."/>
            <person name="Oakeson K.F."/>
            <person name="Yandell M."/>
            <person name="Halpert J.R."/>
            <person name="Dearing D."/>
        </authorList>
    </citation>
    <scope>NUCLEOTIDE SEQUENCE [LARGE SCALE GENOMIC DNA]</scope>
    <source>
        <strain evidence="30">417</strain>
        <tissue evidence="30">Liver</tissue>
    </source>
</reference>
<dbReference type="GO" id="GO:0005886">
    <property type="term" value="C:plasma membrane"/>
    <property type="evidence" value="ECO:0007669"/>
    <property type="project" value="UniProtKB-SubCell"/>
</dbReference>
<evidence type="ECO:0000256" key="2">
    <source>
        <dbReference type="ARBA" id="ARBA00004479"/>
    </source>
</evidence>
<accession>A0A1A6HPS3</accession>
<dbReference type="InterPro" id="IPR013783">
    <property type="entry name" value="Ig-like_fold"/>
</dbReference>
<dbReference type="InterPro" id="IPR004076">
    <property type="entry name" value="IL-1_rcpt_I-typ"/>
</dbReference>
<dbReference type="InterPro" id="IPR004074">
    <property type="entry name" value="IL-1_rcpt_I/II-typ"/>
</dbReference>
<evidence type="ECO:0000256" key="1">
    <source>
        <dbReference type="ARBA" id="ARBA00004236"/>
    </source>
</evidence>
<dbReference type="InterPro" id="IPR035897">
    <property type="entry name" value="Toll_tir_struct_dom_sf"/>
</dbReference>
<dbReference type="InterPro" id="IPR000157">
    <property type="entry name" value="TIR_dom"/>
</dbReference>
<protein>
    <recommendedName>
        <fullName evidence="22">Interleukin-1 receptor type 1</fullName>
    </recommendedName>
    <alternativeName>
        <fullName evidence="24">CD121 antigen-like family member A</fullName>
    </alternativeName>
    <alternativeName>
        <fullName evidence="23">Interleukin-1 receptor alpha</fullName>
    </alternativeName>
    <alternativeName>
        <fullName evidence="26">Interleukin-1 receptor type I</fullName>
    </alternativeName>
    <alternativeName>
        <fullName evidence="25">p80</fullName>
    </alternativeName>
</protein>
<evidence type="ECO:0000256" key="22">
    <source>
        <dbReference type="ARBA" id="ARBA00067898"/>
    </source>
</evidence>
<evidence type="ECO:0000256" key="14">
    <source>
        <dbReference type="ARBA" id="ARBA00023136"/>
    </source>
</evidence>
<dbReference type="PRINTS" id="PR01538">
    <property type="entry name" value="INTRLEUKN1R1"/>
</dbReference>
<dbReference type="GO" id="GO:0050727">
    <property type="term" value="P:regulation of inflammatory response"/>
    <property type="evidence" value="ECO:0007669"/>
    <property type="project" value="TreeGrafter"/>
</dbReference>
<dbReference type="PANTHER" id="PTHR11890">
    <property type="entry name" value="INTERLEUKIN-1 RECEPTOR FAMILY MEMBER"/>
    <property type="match status" value="1"/>
</dbReference>
<dbReference type="Pfam" id="PF13895">
    <property type="entry name" value="Ig_2"/>
    <property type="match status" value="1"/>
</dbReference>
<evidence type="ECO:0000256" key="13">
    <source>
        <dbReference type="ARBA" id="ARBA00023027"/>
    </source>
</evidence>
<name>A0A1A6HPS3_NEOLE</name>
<evidence type="ECO:0000256" key="26">
    <source>
        <dbReference type="ARBA" id="ARBA00083376"/>
    </source>
</evidence>
<evidence type="ECO:0000313" key="30">
    <source>
        <dbReference type="EMBL" id="OBS79990.1"/>
    </source>
</evidence>
<evidence type="ECO:0000256" key="5">
    <source>
        <dbReference type="ARBA" id="ARBA00022475"/>
    </source>
</evidence>
<dbReference type="InterPro" id="IPR041416">
    <property type="entry name" value="IL-1RAcP-like_ig"/>
</dbReference>
<keyword evidence="18" id="KW-0395">Inflammatory response</keyword>
<evidence type="ECO:0000256" key="17">
    <source>
        <dbReference type="ARBA" id="ARBA00023180"/>
    </source>
</evidence>
<keyword evidence="17" id="KW-0325">Glycoprotein</keyword>
<evidence type="ECO:0000313" key="31">
    <source>
        <dbReference type="Proteomes" id="UP000092124"/>
    </source>
</evidence>
<dbReference type="SMART" id="SM00409">
    <property type="entry name" value="IG"/>
    <property type="match status" value="3"/>
</dbReference>
<keyword evidence="31" id="KW-1185">Reference proteome</keyword>
<dbReference type="EMBL" id="LZPO01017581">
    <property type="protein sequence ID" value="OBS79990.1"/>
    <property type="molecule type" value="Genomic_DNA"/>
</dbReference>
<evidence type="ECO:0000256" key="21">
    <source>
        <dbReference type="ARBA" id="ARBA00066184"/>
    </source>
</evidence>
<evidence type="ECO:0000256" key="19">
    <source>
        <dbReference type="ARBA" id="ARBA00023319"/>
    </source>
</evidence>
<keyword evidence="16" id="KW-0675">Receptor</keyword>
<dbReference type="GO" id="GO:0016787">
    <property type="term" value="F:hydrolase activity"/>
    <property type="evidence" value="ECO:0007669"/>
    <property type="project" value="UniProtKB-KW"/>
</dbReference>
<feature type="transmembrane region" description="Helical" evidence="27">
    <location>
        <begin position="400"/>
        <end position="422"/>
    </location>
</feature>
<evidence type="ECO:0000256" key="27">
    <source>
        <dbReference type="SAM" id="Phobius"/>
    </source>
</evidence>
<dbReference type="InterPro" id="IPR003599">
    <property type="entry name" value="Ig_sub"/>
</dbReference>
<keyword evidence="7" id="KW-0597">Phosphoprotein</keyword>
<dbReference type="GO" id="GO:0030335">
    <property type="term" value="P:positive regulation of cell migration"/>
    <property type="evidence" value="ECO:0007669"/>
    <property type="project" value="UniProtKB-ARBA"/>
</dbReference>
<dbReference type="OrthoDB" id="6132459at2759"/>
<dbReference type="FunFam" id="3.40.50.10140:FF:000002">
    <property type="entry name" value="Interleukin 1 receptor accessory protein"/>
    <property type="match status" value="1"/>
</dbReference>
<comment type="subunit">
    <text evidence="21">The interleukin-1 receptor complex is a heterodimer of IL1R1 and IL1RAP. Interacts with PIK3R1. Interacts with IL1A.</text>
</comment>
<dbReference type="AlphaFoldDB" id="A0A1A6HPS3"/>
<dbReference type="InterPro" id="IPR036179">
    <property type="entry name" value="Ig-like_dom_sf"/>
</dbReference>
<dbReference type="STRING" id="56216.A0A1A6HPS3"/>
<evidence type="ECO:0000256" key="20">
    <source>
        <dbReference type="ARBA" id="ARBA00057479"/>
    </source>
</evidence>